<organism evidence="7 8">
    <name type="scientific">Striga hermonthica</name>
    <name type="common">Purple witchweed</name>
    <name type="synonym">Buchnera hermonthica</name>
    <dbReference type="NCBI Taxonomy" id="68872"/>
    <lineage>
        <taxon>Eukaryota</taxon>
        <taxon>Viridiplantae</taxon>
        <taxon>Streptophyta</taxon>
        <taxon>Embryophyta</taxon>
        <taxon>Tracheophyta</taxon>
        <taxon>Spermatophyta</taxon>
        <taxon>Magnoliopsida</taxon>
        <taxon>eudicotyledons</taxon>
        <taxon>Gunneridae</taxon>
        <taxon>Pentapetalae</taxon>
        <taxon>asterids</taxon>
        <taxon>lamiids</taxon>
        <taxon>Lamiales</taxon>
        <taxon>Orobanchaceae</taxon>
        <taxon>Buchnereae</taxon>
        <taxon>Striga</taxon>
    </lineage>
</organism>
<feature type="domain" description="Cupin type-1" evidence="6">
    <location>
        <begin position="38"/>
        <end position="237"/>
    </location>
</feature>
<dbReference type="PANTHER" id="PTHR31189:SF54">
    <property type="entry name" value="11S GLOBULIN SEED STORAGE PROTEIN 2-LIKE"/>
    <property type="match status" value="1"/>
</dbReference>
<dbReference type="OrthoDB" id="1903982at2759"/>
<proteinExistence type="inferred from homology"/>
<comment type="function">
    <text evidence="5">Seed storage protein.</text>
</comment>
<feature type="domain" description="Cupin type-1" evidence="6">
    <location>
        <begin position="291"/>
        <end position="440"/>
    </location>
</feature>
<dbReference type="InterPro" id="IPR022379">
    <property type="entry name" value="11S_seedstore_CS"/>
</dbReference>
<keyword evidence="4 5" id="KW-1015">Disulfide bond</keyword>
<sequence length="461" mass="52083">MAHKFLASLLLSLLAVSSAVAERGSSPRLTSQQQCRFQRLTAAQPSRRIQSEGGLTELWEEREDQFQCAGVVAMRNTLKSHGLSLPNYHPTPRLVFIQRGQGYISIMFPGCAETYHAHKTQQTRESTEEWERKQKGSVRDLHQKVHRIRQGDIIAIPPGAAHWCYNDGNDELVAVSINDINHMSNQLDQKFRAFYLAGGVPRSEQQEGEEATFQNIFRAFDSTLMAEAFNVSPDIIKRMQAEEEKRGLIVLARERMSFIRPEEEEEEQYKYGPRQSDNGLEETFCSMKIRTNIENRKDADIYSRQAGKVHMVDRHKLPILQYMDMSAEKGILYPNAMLSPDWAMNGHTIVYVTKGDAKVEIVSHTGQAVMNDRVNEGDMFVVPQYFASTARAGNNGFEWVGFKTTGLPMRNQAAGYTSVIRAMPVGVLTNAYQISSEQAQGLKNNRGGQSYLLSPGGRQYY</sequence>
<dbReference type="SUPFAM" id="SSF51182">
    <property type="entry name" value="RmlC-like cupins"/>
    <property type="match status" value="1"/>
</dbReference>
<feature type="chain" id="PRO_5040540140" evidence="5">
    <location>
        <begin position="22"/>
        <end position="461"/>
    </location>
</feature>
<evidence type="ECO:0000256" key="1">
    <source>
        <dbReference type="ARBA" id="ARBA00007178"/>
    </source>
</evidence>
<dbReference type="InterPro" id="IPR050253">
    <property type="entry name" value="Seed_Storage-Functional"/>
</dbReference>
<gene>
    <name evidence="7" type="ORF">SHERM_27480</name>
</gene>
<dbReference type="GO" id="GO:0045735">
    <property type="term" value="F:nutrient reservoir activity"/>
    <property type="evidence" value="ECO:0007669"/>
    <property type="project" value="UniProtKB-KW"/>
</dbReference>
<evidence type="ECO:0000256" key="2">
    <source>
        <dbReference type="ARBA" id="ARBA00022761"/>
    </source>
</evidence>
<keyword evidence="8" id="KW-1185">Reference proteome</keyword>
<dbReference type="SMART" id="SM00835">
    <property type="entry name" value="Cupin_1"/>
    <property type="match status" value="2"/>
</dbReference>
<dbReference type="CDD" id="cd02243">
    <property type="entry name" value="cupin_11S_legumin_C"/>
    <property type="match status" value="1"/>
</dbReference>
<protein>
    <submittedName>
        <fullName evidence="7">12S seed storage protein CRA1</fullName>
    </submittedName>
</protein>
<evidence type="ECO:0000313" key="8">
    <source>
        <dbReference type="Proteomes" id="UP001153555"/>
    </source>
</evidence>
<evidence type="ECO:0000313" key="7">
    <source>
        <dbReference type="EMBL" id="CAA0832176.1"/>
    </source>
</evidence>
<name>A0A9N7RL79_STRHE</name>
<dbReference type="AlphaFoldDB" id="A0A9N7RL79"/>
<dbReference type="InterPro" id="IPR006044">
    <property type="entry name" value="11S_seedstore_pln"/>
</dbReference>
<keyword evidence="2 5" id="KW-0758">Storage protein</keyword>
<dbReference type="InterPro" id="IPR006045">
    <property type="entry name" value="Cupin_1"/>
</dbReference>
<accession>A0A9N7RL79</accession>
<dbReference type="PANTHER" id="PTHR31189">
    <property type="entry name" value="OS03G0336100 PROTEIN-RELATED"/>
    <property type="match status" value="1"/>
</dbReference>
<comment type="similarity">
    <text evidence="1 5">Belongs to the 11S seed storage protein (globulins) family.</text>
</comment>
<keyword evidence="3 5" id="KW-0708">Seed storage protein</keyword>
<reference evidence="7" key="1">
    <citation type="submission" date="2019-12" db="EMBL/GenBank/DDBJ databases">
        <authorList>
            <person name="Scholes J."/>
        </authorList>
    </citation>
    <scope>NUCLEOTIDE SEQUENCE</scope>
</reference>
<dbReference type="PRINTS" id="PR00439">
    <property type="entry name" value="11SGLOBULIN"/>
</dbReference>
<dbReference type="Proteomes" id="UP001153555">
    <property type="component" value="Unassembled WGS sequence"/>
</dbReference>
<evidence type="ECO:0000259" key="6">
    <source>
        <dbReference type="SMART" id="SM00835"/>
    </source>
</evidence>
<evidence type="ECO:0000256" key="5">
    <source>
        <dbReference type="RuleBase" id="RU003681"/>
    </source>
</evidence>
<evidence type="ECO:0000256" key="3">
    <source>
        <dbReference type="ARBA" id="ARBA00023129"/>
    </source>
</evidence>
<comment type="caution">
    <text evidence="7">The sequence shown here is derived from an EMBL/GenBank/DDBJ whole genome shotgun (WGS) entry which is preliminary data.</text>
</comment>
<dbReference type="EMBL" id="CACSLK010027833">
    <property type="protein sequence ID" value="CAA0832176.1"/>
    <property type="molecule type" value="Genomic_DNA"/>
</dbReference>
<dbReference type="InterPro" id="IPR014710">
    <property type="entry name" value="RmlC-like_jellyroll"/>
</dbReference>
<keyword evidence="5" id="KW-0732">Signal</keyword>
<feature type="signal peptide" evidence="5">
    <location>
        <begin position="1"/>
        <end position="21"/>
    </location>
</feature>
<dbReference type="Pfam" id="PF00190">
    <property type="entry name" value="Cupin_1"/>
    <property type="match status" value="2"/>
</dbReference>
<dbReference type="InterPro" id="IPR011051">
    <property type="entry name" value="RmlC_Cupin_sf"/>
</dbReference>
<comment type="subunit">
    <text evidence="5">Hexamer; each subunit is composed of an acidic and a basic chain derived from a single precursor and linked by a disulfide bond.</text>
</comment>
<dbReference type="CDD" id="cd02242">
    <property type="entry name" value="cupin_11S_legumin_N"/>
    <property type="match status" value="1"/>
</dbReference>
<evidence type="ECO:0000256" key="4">
    <source>
        <dbReference type="ARBA" id="ARBA00023157"/>
    </source>
</evidence>
<dbReference type="PROSITE" id="PS00305">
    <property type="entry name" value="11S_SEED_STORAGE"/>
    <property type="match status" value="1"/>
</dbReference>
<dbReference type="Gene3D" id="2.60.120.10">
    <property type="entry name" value="Jelly Rolls"/>
    <property type="match status" value="2"/>
</dbReference>